<dbReference type="InterPro" id="IPR001347">
    <property type="entry name" value="SIS_dom"/>
</dbReference>
<dbReference type="GO" id="GO:1901135">
    <property type="term" value="P:carbohydrate derivative metabolic process"/>
    <property type="evidence" value="ECO:0007669"/>
    <property type="project" value="InterPro"/>
</dbReference>
<dbReference type="InterPro" id="IPR004701">
    <property type="entry name" value="PTS_EIIA_man-typ"/>
</dbReference>
<dbReference type="Proteomes" id="UP000030665">
    <property type="component" value="Unassembled WGS sequence"/>
</dbReference>
<dbReference type="Gene3D" id="3.40.50.10490">
    <property type="entry name" value="Glucose-6-phosphate isomerase like protein, domain 1"/>
    <property type="match status" value="1"/>
</dbReference>
<dbReference type="InterPro" id="IPR004704">
    <property type="entry name" value="PTS_IID_man"/>
</dbReference>
<feature type="domain" description="SIS" evidence="8">
    <location>
        <begin position="242"/>
        <end position="389"/>
    </location>
</feature>
<evidence type="ECO:0000259" key="6">
    <source>
        <dbReference type="PROSITE" id="PS51071"/>
    </source>
</evidence>
<keyword evidence="10" id="KW-1185">Reference proteome</keyword>
<accession>A0A077ZPD2</accession>
<dbReference type="InterPro" id="IPR009057">
    <property type="entry name" value="Homeodomain-like_sf"/>
</dbReference>
<dbReference type="InterPro" id="IPR036388">
    <property type="entry name" value="WH-like_DNA-bd_sf"/>
</dbReference>
<keyword evidence="2" id="KW-0808">Transferase</keyword>
<dbReference type="InterPro" id="IPR035472">
    <property type="entry name" value="RpiR-like_SIS"/>
</dbReference>
<dbReference type="CDD" id="cd05013">
    <property type="entry name" value="SIS_RpiR"/>
    <property type="match status" value="1"/>
</dbReference>
<dbReference type="GO" id="GO:0097367">
    <property type="term" value="F:carbohydrate derivative binding"/>
    <property type="evidence" value="ECO:0007669"/>
    <property type="project" value="InterPro"/>
</dbReference>
<keyword evidence="4" id="KW-0238">DNA-binding</keyword>
<dbReference type="InterPro" id="IPR046348">
    <property type="entry name" value="SIS_dom_sf"/>
</dbReference>
<name>A0A077ZPD2_TRITR</name>
<protein>
    <submittedName>
        <fullName evidence="9">EIIA-man and HTH 6 and EIID-AGA and SIS domain co ntaining protein</fullName>
    </submittedName>
</protein>
<dbReference type="SUPFAM" id="SSF53697">
    <property type="entry name" value="SIS domain"/>
    <property type="match status" value="1"/>
</dbReference>
<gene>
    <name evidence="9" type="ORF">TTRE_0000897801</name>
</gene>
<dbReference type="GO" id="GO:0009401">
    <property type="term" value="P:phosphoenolpyruvate-dependent sugar phosphotransferase system"/>
    <property type="evidence" value="ECO:0007669"/>
    <property type="project" value="InterPro"/>
</dbReference>
<dbReference type="GO" id="GO:0003677">
    <property type="term" value="F:DNA binding"/>
    <property type="evidence" value="ECO:0007669"/>
    <property type="project" value="UniProtKB-KW"/>
</dbReference>
<dbReference type="SUPFAM" id="SSF46689">
    <property type="entry name" value="Homeodomain-like"/>
    <property type="match status" value="1"/>
</dbReference>
<dbReference type="GO" id="GO:0016020">
    <property type="term" value="C:membrane"/>
    <property type="evidence" value="ECO:0007669"/>
    <property type="project" value="InterPro"/>
</dbReference>
<evidence type="ECO:0000256" key="3">
    <source>
        <dbReference type="ARBA" id="ARBA00023015"/>
    </source>
</evidence>
<dbReference type="PANTHER" id="PTHR30514">
    <property type="entry name" value="GLUCOKINASE"/>
    <property type="match status" value="1"/>
</dbReference>
<dbReference type="OrthoDB" id="1872003at2759"/>
<proteinExistence type="predicted"/>
<organism evidence="9 10">
    <name type="scientific">Trichuris trichiura</name>
    <name type="common">Whipworm</name>
    <name type="synonym">Trichocephalus trichiurus</name>
    <dbReference type="NCBI Taxonomy" id="36087"/>
    <lineage>
        <taxon>Eukaryota</taxon>
        <taxon>Metazoa</taxon>
        <taxon>Ecdysozoa</taxon>
        <taxon>Nematoda</taxon>
        <taxon>Enoplea</taxon>
        <taxon>Dorylaimia</taxon>
        <taxon>Trichinellida</taxon>
        <taxon>Trichuridae</taxon>
        <taxon>Trichuris</taxon>
    </lineage>
</organism>
<dbReference type="PROSITE" id="PS51071">
    <property type="entry name" value="HTH_RPIR"/>
    <property type="match status" value="1"/>
</dbReference>
<evidence type="ECO:0000256" key="2">
    <source>
        <dbReference type="ARBA" id="ARBA00022679"/>
    </source>
</evidence>
<dbReference type="Pfam" id="PF03613">
    <property type="entry name" value="EIID-AGA"/>
    <property type="match status" value="1"/>
</dbReference>
<dbReference type="InterPro" id="IPR036662">
    <property type="entry name" value="PTS_EIIA_man-typ_sf"/>
</dbReference>
<dbReference type="PANTHER" id="PTHR30514:SF21">
    <property type="entry name" value="RPIR-FAMILY TRANSCRIPTIONAL REGULATOR"/>
    <property type="match status" value="1"/>
</dbReference>
<evidence type="ECO:0000259" key="7">
    <source>
        <dbReference type="PROSITE" id="PS51096"/>
    </source>
</evidence>
<dbReference type="GO" id="GO:0003700">
    <property type="term" value="F:DNA-binding transcription factor activity"/>
    <property type="evidence" value="ECO:0007669"/>
    <property type="project" value="InterPro"/>
</dbReference>
<reference evidence="9" key="2">
    <citation type="submission" date="2014-03" db="EMBL/GenBank/DDBJ databases">
        <title>The whipworm genome and dual-species transcriptomics of an intimate host-pathogen interaction.</title>
        <authorList>
            <person name="Foth B.J."/>
            <person name="Tsai I.J."/>
            <person name="Reid A.J."/>
            <person name="Bancroft A.J."/>
            <person name="Nichol S."/>
            <person name="Tracey A."/>
            <person name="Holroyd N."/>
            <person name="Cotton J.A."/>
            <person name="Stanley E.J."/>
            <person name="Zarowiecki M."/>
            <person name="Liu J.Z."/>
            <person name="Huckvale T."/>
            <person name="Cooper P.J."/>
            <person name="Grencis R.K."/>
            <person name="Berriman M."/>
        </authorList>
    </citation>
    <scope>NUCLEOTIDE SEQUENCE [LARGE SCALE GENOMIC DNA]</scope>
</reference>
<dbReference type="PROSITE" id="PS51096">
    <property type="entry name" value="PTS_EIIA_TYPE_4"/>
    <property type="match status" value="1"/>
</dbReference>
<dbReference type="Pfam" id="PF01380">
    <property type="entry name" value="SIS"/>
    <property type="match status" value="1"/>
</dbReference>
<evidence type="ECO:0000256" key="4">
    <source>
        <dbReference type="ARBA" id="ARBA00023125"/>
    </source>
</evidence>
<dbReference type="PROSITE" id="PS51464">
    <property type="entry name" value="SIS"/>
    <property type="match status" value="1"/>
</dbReference>
<dbReference type="GO" id="GO:0016740">
    <property type="term" value="F:transferase activity"/>
    <property type="evidence" value="ECO:0007669"/>
    <property type="project" value="UniProtKB-KW"/>
</dbReference>
<dbReference type="Gene3D" id="3.40.50.510">
    <property type="entry name" value="Phosphotransferase system, mannose-type IIA component"/>
    <property type="match status" value="1"/>
</dbReference>
<keyword evidence="5" id="KW-0804">Transcription</keyword>
<dbReference type="STRING" id="36087.A0A077ZPD2"/>
<dbReference type="AlphaFoldDB" id="A0A077ZPD2"/>
<dbReference type="InterPro" id="IPR000281">
    <property type="entry name" value="HTH_RpiR"/>
</dbReference>
<evidence type="ECO:0000313" key="10">
    <source>
        <dbReference type="Proteomes" id="UP000030665"/>
    </source>
</evidence>
<feature type="domain" description="PTS EIIA type-4" evidence="7">
    <location>
        <begin position="1"/>
        <end position="133"/>
    </location>
</feature>
<dbReference type="Pfam" id="PF01418">
    <property type="entry name" value="HTH_6"/>
    <property type="match status" value="1"/>
</dbReference>
<keyword evidence="3" id="KW-0805">Transcription regulation</keyword>
<dbReference type="EMBL" id="HG807220">
    <property type="protein sequence ID" value="CDW60590.1"/>
    <property type="molecule type" value="Genomic_DNA"/>
</dbReference>
<dbReference type="GO" id="GO:0005634">
    <property type="term" value="C:nucleus"/>
    <property type="evidence" value="ECO:0007669"/>
    <property type="project" value="UniProtKB-SubCell"/>
</dbReference>
<sequence length="401" mass="44703">MCELVLTTNLTYIKGREAIKDVLSSRLMTDVLEGANILGMMMMGALTASMVTLVTPLAVTFGDGVVVFCDLAFGTPANVVARLLTDPKYKGKLQIVTGMNLPMVLEYSQLRAETIDFNDMIKENITVKGTNTMNAVDMINKHYDELTKSERKVADYIVSNKDKVIHNTISDLKQLLNVGDATINRLCKKVGFSGFTDLKISIAKNNVKLEHDSFNNTDLLNKIKETLDRTHELIDKNDYREVVRLIEEKRHIYILGKGQSGLAATDLEKLLLRNGVQSTALLDSDFQINAATVMTSDDLLIVFSLTGRTADLIDAINIAKENNVTVIGITNYLLSPIAKLSNVVLQSSYDELFNSPVPGRMSQMYISGLIVDIYENNQHASRSIEIREKTLKRIMSRRVEE</sequence>
<dbReference type="InterPro" id="IPR047640">
    <property type="entry name" value="RpiR-like"/>
</dbReference>
<evidence type="ECO:0000313" key="9">
    <source>
        <dbReference type="EMBL" id="CDW60590.1"/>
    </source>
</evidence>
<reference evidence="9" key="1">
    <citation type="submission" date="2014-01" db="EMBL/GenBank/DDBJ databases">
        <authorList>
            <person name="Aslett M."/>
        </authorList>
    </citation>
    <scope>NUCLEOTIDE SEQUENCE</scope>
</reference>
<feature type="domain" description="HTH rpiR-type" evidence="6">
    <location>
        <begin position="133"/>
        <end position="209"/>
    </location>
</feature>
<evidence type="ECO:0000256" key="5">
    <source>
        <dbReference type="ARBA" id="ARBA00023163"/>
    </source>
</evidence>
<evidence type="ECO:0000259" key="8">
    <source>
        <dbReference type="PROSITE" id="PS51464"/>
    </source>
</evidence>
<dbReference type="Gene3D" id="1.10.10.10">
    <property type="entry name" value="Winged helix-like DNA-binding domain superfamily/Winged helix DNA-binding domain"/>
    <property type="match status" value="1"/>
</dbReference>
<evidence type="ECO:0000256" key="1">
    <source>
        <dbReference type="ARBA" id="ARBA00004123"/>
    </source>
</evidence>
<comment type="subcellular location">
    <subcellularLocation>
        <location evidence="1">Nucleus</location>
    </subcellularLocation>
</comment>
<dbReference type="SUPFAM" id="SSF53062">
    <property type="entry name" value="PTS system fructose IIA component-like"/>
    <property type="match status" value="1"/>
</dbReference>